<gene>
    <name evidence="1" type="ORF">SAMN05421546_0659</name>
</gene>
<dbReference type="STRING" id="1604334.SAMN05421546_0659"/>
<organism evidence="1 2">
    <name type="scientific">Solilutibacter tolerans</name>
    <dbReference type="NCBI Taxonomy" id="1604334"/>
    <lineage>
        <taxon>Bacteria</taxon>
        <taxon>Pseudomonadati</taxon>
        <taxon>Pseudomonadota</taxon>
        <taxon>Gammaproteobacteria</taxon>
        <taxon>Lysobacterales</taxon>
        <taxon>Lysobacteraceae</taxon>
        <taxon>Solilutibacter</taxon>
    </lineage>
</organism>
<dbReference type="Proteomes" id="UP000241788">
    <property type="component" value="Unassembled WGS sequence"/>
</dbReference>
<name>A0A1N6PLD7_9GAMM</name>
<accession>A0A1N6PLD7</accession>
<reference evidence="2" key="1">
    <citation type="submission" date="2017-01" db="EMBL/GenBank/DDBJ databases">
        <authorList>
            <person name="Varghese N."/>
            <person name="Submissions S."/>
        </authorList>
    </citation>
    <scope>NUCLEOTIDE SEQUENCE [LARGE SCALE GENOMIC DNA]</scope>
    <source>
        <strain evidence="2">UM1</strain>
    </source>
</reference>
<keyword evidence="2" id="KW-1185">Reference proteome</keyword>
<evidence type="ECO:0000313" key="2">
    <source>
        <dbReference type="Proteomes" id="UP000241788"/>
    </source>
</evidence>
<proteinExistence type="predicted"/>
<dbReference type="EMBL" id="FTLW01000001">
    <property type="protein sequence ID" value="SIQ05175.1"/>
    <property type="molecule type" value="Genomic_DNA"/>
</dbReference>
<protein>
    <submittedName>
        <fullName evidence="1">Uncharacterized protein</fullName>
    </submittedName>
</protein>
<dbReference type="AlphaFoldDB" id="A0A1N6PLD7"/>
<evidence type="ECO:0000313" key="1">
    <source>
        <dbReference type="EMBL" id="SIQ05175.1"/>
    </source>
</evidence>
<sequence>MHAMGSKAWKLSIRGGVGARVVCVPTSGPHTGWVGLRIYKRLDHITAITRPGEAGAVMALQL</sequence>